<dbReference type="AlphaFoldDB" id="A0ABD5WY08"/>
<dbReference type="SUPFAM" id="SSF48576">
    <property type="entry name" value="Terpenoid synthases"/>
    <property type="match status" value="1"/>
</dbReference>
<comment type="caution">
    <text evidence="1">The sequence shown here is derived from an EMBL/GenBank/DDBJ whole genome shotgun (WGS) entry which is preliminary data.</text>
</comment>
<sequence>MSVESEPSTQSGTASYEETIKAVTLPDAVLDAVEAYESVGGERDRFLWKWIYGLFPAFTLSSVPDEHMETARTTKTLFTVFITLLDDVAERDGDAETFERVRAAVRHADGSGRRPTVGDDGERDGDDAVVEFATELWTDIRRRLATAPRYEEFEDVFRYDLRQSLNAMEYSRVLNDHLAMANLGGATHYDSHNMVMFPYADVDVMHSPDFDAGEFGVVRELIWDLQRMARIGNWLTTWEREVYEGDYTAGVVVYALRNGIVTREELAAACADGDSTAVDRIKARNVEEVFLAEWHHLRRKVDERGLAADSVDLDAFIEGMETVMDHHLASEGYK</sequence>
<dbReference type="InterPro" id="IPR008949">
    <property type="entry name" value="Isoprenoid_synthase_dom_sf"/>
</dbReference>
<dbReference type="EMBL" id="JBHTAG010000002">
    <property type="protein sequence ID" value="MFC7096823.1"/>
    <property type="molecule type" value="Genomic_DNA"/>
</dbReference>
<dbReference type="GeneID" id="79269283"/>
<evidence type="ECO:0000313" key="2">
    <source>
        <dbReference type="Proteomes" id="UP001596388"/>
    </source>
</evidence>
<name>A0ABD5WY08_9EURY</name>
<evidence type="ECO:0000313" key="1">
    <source>
        <dbReference type="EMBL" id="MFC7096823.1"/>
    </source>
</evidence>
<gene>
    <name evidence="1" type="ORF">ACFQKD_05850</name>
</gene>
<dbReference type="Gene3D" id="1.10.600.10">
    <property type="entry name" value="Farnesyl Diphosphate Synthase"/>
    <property type="match status" value="1"/>
</dbReference>
<proteinExistence type="predicted"/>
<dbReference type="RefSeq" id="WP_276238719.1">
    <property type="nucleotide sequence ID" value="NZ_CP119989.1"/>
</dbReference>
<dbReference type="Proteomes" id="UP001596388">
    <property type="component" value="Unassembled WGS sequence"/>
</dbReference>
<accession>A0ABD5WY08</accession>
<protein>
    <submittedName>
        <fullName evidence="1">Uncharacterized protein</fullName>
    </submittedName>
</protein>
<reference evidence="1 2" key="1">
    <citation type="journal article" date="2019" name="Int. J. Syst. Evol. Microbiol.">
        <title>The Global Catalogue of Microorganisms (GCM) 10K type strain sequencing project: providing services to taxonomists for standard genome sequencing and annotation.</title>
        <authorList>
            <consortium name="The Broad Institute Genomics Platform"/>
            <consortium name="The Broad Institute Genome Sequencing Center for Infectious Disease"/>
            <person name="Wu L."/>
            <person name="Ma J."/>
        </authorList>
    </citation>
    <scope>NUCLEOTIDE SEQUENCE [LARGE SCALE GENOMIC DNA]</scope>
    <source>
        <strain evidence="1 2">DT55</strain>
    </source>
</reference>
<keyword evidence="2" id="KW-1185">Reference proteome</keyword>
<dbReference type="Pfam" id="PF19086">
    <property type="entry name" value="Terpene_syn_C_2"/>
    <property type="match status" value="1"/>
</dbReference>
<organism evidence="1 2">
    <name type="scientific">Halobaculum marinum</name>
    <dbReference type="NCBI Taxonomy" id="3031996"/>
    <lineage>
        <taxon>Archaea</taxon>
        <taxon>Methanobacteriati</taxon>
        <taxon>Methanobacteriota</taxon>
        <taxon>Stenosarchaea group</taxon>
        <taxon>Halobacteria</taxon>
        <taxon>Halobacteriales</taxon>
        <taxon>Haloferacaceae</taxon>
        <taxon>Halobaculum</taxon>
    </lineage>
</organism>